<keyword evidence="2" id="KW-1185">Reference proteome</keyword>
<name>A0ABT6M0E8_9ACTN</name>
<evidence type="ECO:0000313" key="1">
    <source>
        <dbReference type="EMBL" id="MDH6222031.1"/>
    </source>
</evidence>
<protein>
    <submittedName>
        <fullName evidence="1">Uncharacterized protein</fullName>
    </submittedName>
</protein>
<evidence type="ECO:0000313" key="2">
    <source>
        <dbReference type="Proteomes" id="UP001160499"/>
    </source>
</evidence>
<organism evidence="1 2">
    <name type="scientific">Streptomyces pseudovenezuelae</name>
    <dbReference type="NCBI Taxonomy" id="67350"/>
    <lineage>
        <taxon>Bacteria</taxon>
        <taxon>Bacillati</taxon>
        <taxon>Actinomycetota</taxon>
        <taxon>Actinomycetes</taxon>
        <taxon>Kitasatosporales</taxon>
        <taxon>Streptomycetaceae</taxon>
        <taxon>Streptomyces</taxon>
        <taxon>Streptomyces aurantiacus group</taxon>
    </lineage>
</organism>
<reference evidence="1 2" key="1">
    <citation type="submission" date="2023-04" db="EMBL/GenBank/DDBJ databases">
        <title>Forest soil microbial communities from Buena Vista Peninsula, Colon Province, Panama.</title>
        <authorList>
            <person name="Bouskill N."/>
        </authorList>
    </citation>
    <scope>NUCLEOTIDE SEQUENCE [LARGE SCALE GENOMIC DNA]</scope>
    <source>
        <strain evidence="1 2">GGS1</strain>
    </source>
</reference>
<dbReference type="InterPro" id="IPR017946">
    <property type="entry name" value="PLC-like_Pdiesterase_TIM-brl"/>
</dbReference>
<accession>A0ABT6M0E8</accession>
<dbReference type="RefSeq" id="WP_280882696.1">
    <property type="nucleotide sequence ID" value="NZ_JARXVH010000028.1"/>
</dbReference>
<sequence>MADAHKVAPEIDGTRPTEADALARVRRLAYAYASFATTDWYPLPSVLKTVEECGGS</sequence>
<proteinExistence type="predicted"/>
<comment type="caution">
    <text evidence="1">The sequence shown here is derived from an EMBL/GenBank/DDBJ whole genome shotgun (WGS) entry which is preliminary data.</text>
</comment>
<dbReference type="Proteomes" id="UP001160499">
    <property type="component" value="Unassembled WGS sequence"/>
</dbReference>
<dbReference type="Gene3D" id="3.20.20.190">
    <property type="entry name" value="Phosphatidylinositol (PI) phosphodiesterase"/>
    <property type="match status" value="1"/>
</dbReference>
<gene>
    <name evidence="1" type="ORF">M2283_009378</name>
</gene>
<dbReference type="EMBL" id="JARXVH010000028">
    <property type="protein sequence ID" value="MDH6222031.1"/>
    <property type="molecule type" value="Genomic_DNA"/>
</dbReference>